<gene>
    <name evidence="1" type="ORF">CEV31_0703</name>
</gene>
<dbReference type="Proteomes" id="UP000215590">
    <property type="component" value="Unassembled WGS sequence"/>
</dbReference>
<evidence type="ECO:0000313" key="1">
    <source>
        <dbReference type="EMBL" id="OYR21082.1"/>
    </source>
</evidence>
<dbReference type="AlphaFoldDB" id="A0A256G1Y6"/>
<evidence type="ECO:0000313" key="2">
    <source>
        <dbReference type="Proteomes" id="UP000215590"/>
    </source>
</evidence>
<proteinExistence type="predicted"/>
<dbReference type="EMBL" id="NNRJ01000012">
    <property type="protein sequence ID" value="OYR21082.1"/>
    <property type="molecule type" value="Genomic_DNA"/>
</dbReference>
<reference evidence="1 2" key="1">
    <citation type="submission" date="2017-07" db="EMBL/GenBank/DDBJ databases">
        <title>Phylogenetic study on the rhizospheric bacterium Ochrobactrum sp. A44.</title>
        <authorList>
            <person name="Krzyzanowska D.M."/>
            <person name="Ossowicki A."/>
            <person name="Rajewska M."/>
            <person name="Maciag T."/>
            <person name="Kaczynski Z."/>
            <person name="Czerwicka M."/>
            <person name="Jafra S."/>
        </authorList>
    </citation>
    <scope>NUCLEOTIDE SEQUENCE [LARGE SCALE GENOMIC DNA]</scope>
    <source>
        <strain evidence="1 2">DSM 7216</strain>
    </source>
</reference>
<protein>
    <submittedName>
        <fullName evidence="1">Uncharacterized protein</fullName>
    </submittedName>
</protein>
<accession>A0A256G1Y6</accession>
<name>A0A256G1Y6_9HYPH</name>
<organism evidence="1 2">
    <name type="scientific">Brucella thiophenivorans</name>
    <dbReference type="NCBI Taxonomy" id="571255"/>
    <lineage>
        <taxon>Bacteria</taxon>
        <taxon>Pseudomonadati</taxon>
        <taxon>Pseudomonadota</taxon>
        <taxon>Alphaproteobacteria</taxon>
        <taxon>Hyphomicrobiales</taxon>
        <taxon>Brucellaceae</taxon>
        <taxon>Brucella/Ochrobactrum group</taxon>
        <taxon>Brucella</taxon>
    </lineage>
</organism>
<sequence>MLTESVEGLAGGQRLPFTKINHDKRYADLKLKSDYGGWGVRKRTFFE</sequence>
<keyword evidence="2" id="KW-1185">Reference proteome</keyword>
<comment type="caution">
    <text evidence="1">The sequence shown here is derived from an EMBL/GenBank/DDBJ whole genome shotgun (WGS) entry which is preliminary data.</text>
</comment>